<dbReference type="PANTHER" id="PTHR45846:SF1">
    <property type="entry name" value="TRNA-DIHYDROURIDINE(47) SYNTHASE [NAD(P)(+)]-LIKE"/>
    <property type="match status" value="1"/>
</dbReference>
<dbReference type="InterPro" id="IPR018517">
    <property type="entry name" value="tRNA_hU_synthase_CS"/>
</dbReference>
<comment type="catalytic activity">
    <reaction evidence="10">
        <text>a 5,6-dihydrouridine in tRNA + NADP(+) = a uridine in tRNA + NADPH + H(+)</text>
        <dbReference type="Rhea" id="RHEA:23624"/>
        <dbReference type="Rhea" id="RHEA-COMP:13339"/>
        <dbReference type="Rhea" id="RHEA-COMP:13887"/>
        <dbReference type="ChEBI" id="CHEBI:15378"/>
        <dbReference type="ChEBI" id="CHEBI:57783"/>
        <dbReference type="ChEBI" id="CHEBI:58349"/>
        <dbReference type="ChEBI" id="CHEBI:65315"/>
        <dbReference type="ChEBI" id="CHEBI:74443"/>
    </reaction>
</comment>
<dbReference type="InterPro" id="IPR024036">
    <property type="entry name" value="tRNA-dHydroUridine_Synthase_C"/>
</dbReference>
<dbReference type="InterPro" id="IPR013785">
    <property type="entry name" value="Aldolase_TIM"/>
</dbReference>
<dbReference type="GO" id="GO:0017150">
    <property type="term" value="F:tRNA dihydrouridine synthase activity"/>
    <property type="evidence" value="ECO:0007669"/>
    <property type="project" value="InterPro"/>
</dbReference>
<evidence type="ECO:0000313" key="17">
    <source>
        <dbReference type="Proteomes" id="UP000287872"/>
    </source>
</evidence>
<evidence type="ECO:0000256" key="13">
    <source>
        <dbReference type="PIRSR" id="PIRSR006621-1"/>
    </source>
</evidence>
<dbReference type="PROSITE" id="PS01136">
    <property type="entry name" value="UPF0034"/>
    <property type="match status" value="1"/>
</dbReference>
<keyword evidence="6 12" id="KW-0819">tRNA processing</keyword>
<keyword evidence="14" id="KW-0547">Nucleotide-binding</keyword>
<dbReference type="Proteomes" id="UP000287872">
    <property type="component" value="Unassembled WGS sequence"/>
</dbReference>
<keyword evidence="3" id="KW-0820">tRNA-binding</keyword>
<dbReference type="RefSeq" id="WP_124998374.1">
    <property type="nucleotide sequence ID" value="NZ_BHYK01000004.1"/>
</dbReference>
<gene>
    <name evidence="16" type="ORF">Ctaglu_08110</name>
</gene>
<comment type="similarity">
    <text evidence="12">Belongs to the dus family.</text>
</comment>
<feature type="domain" description="DUS-like FMN-binding" evidence="15">
    <location>
        <begin position="14"/>
        <end position="315"/>
    </location>
</feature>
<keyword evidence="17" id="KW-1185">Reference proteome</keyword>
<name>A0A401UI03_9CLOT</name>
<evidence type="ECO:0000256" key="4">
    <source>
        <dbReference type="ARBA" id="ARBA00022630"/>
    </source>
</evidence>
<evidence type="ECO:0000256" key="6">
    <source>
        <dbReference type="ARBA" id="ARBA00022694"/>
    </source>
</evidence>
<comment type="caution">
    <text evidence="16">The sequence shown here is derived from an EMBL/GenBank/DDBJ whole genome shotgun (WGS) entry which is preliminary data.</text>
</comment>
<keyword evidence="7" id="KW-0521">NADP</keyword>
<sequence length="325" mass="36355">MKISNIHFENDVFLAPMAGITDIAFRGLCKELGCGLLYTEMVSAKGLYYGSSNTEALMQISPKEKPVAIQIFGNDPKIMASACEIFNARPDICMVDVNMGCPVPKIVKNGEGSALMQNPKLAAEIIVEMKKVSTKPVTVKFRKGFDSNSVNAVEFAKYMEDAGIDAVAVHGRTREQMYEGKADWDIIRAVKASVRVPVIGNGDVFSVEDAIRIKEVTSCDAIMVARGARGNPWIFREIMQAINGQEVIFPTAVEKIDMCIRHLDLATKYYEEIKAVREMRKHTAWYVKGLNNCTEIKEKINTKTKYEDVLQLLLDYKKYLKMVTS</sequence>
<evidence type="ECO:0000259" key="15">
    <source>
        <dbReference type="Pfam" id="PF01207"/>
    </source>
</evidence>
<keyword evidence="9 12" id="KW-0560">Oxidoreductase</keyword>
<dbReference type="CDD" id="cd02801">
    <property type="entry name" value="DUS_like_FMN"/>
    <property type="match status" value="1"/>
</dbReference>
<comment type="function">
    <text evidence="2 12">Catalyzes the synthesis of 5,6-dihydrouridine (D), a modified base found in the D-loop of most tRNAs, via the reduction of the C5-C6 double bond in target uridines.</text>
</comment>
<dbReference type="PIRSF" id="PIRSF006621">
    <property type="entry name" value="Dus"/>
    <property type="match status" value="1"/>
</dbReference>
<evidence type="ECO:0000256" key="11">
    <source>
        <dbReference type="ARBA" id="ARBA00048802"/>
    </source>
</evidence>
<comment type="catalytic activity">
    <reaction evidence="11">
        <text>a 5,6-dihydrouridine in tRNA + NAD(+) = a uridine in tRNA + NADH + H(+)</text>
        <dbReference type="Rhea" id="RHEA:54452"/>
        <dbReference type="Rhea" id="RHEA-COMP:13339"/>
        <dbReference type="Rhea" id="RHEA-COMP:13887"/>
        <dbReference type="ChEBI" id="CHEBI:15378"/>
        <dbReference type="ChEBI" id="CHEBI:57540"/>
        <dbReference type="ChEBI" id="CHEBI:57945"/>
        <dbReference type="ChEBI" id="CHEBI:65315"/>
        <dbReference type="ChEBI" id="CHEBI:74443"/>
    </reaction>
</comment>
<feature type="binding site" evidence="14">
    <location>
        <position position="140"/>
    </location>
    <ligand>
        <name>FMN</name>
        <dbReference type="ChEBI" id="CHEBI:58210"/>
    </ligand>
</feature>
<dbReference type="EMBL" id="BHYK01000004">
    <property type="protein sequence ID" value="GCD09188.1"/>
    <property type="molecule type" value="Genomic_DNA"/>
</dbReference>
<organism evidence="16 17">
    <name type="scientific">Clostridium tagluense</name>
    <dbReference type="NCBI Taxonomy" id="360422"/>
    <lineage>
        <taxon>Bacteria</taxon>
        <taxon>Bacillati</taxon>
        <taxon>Bacillota</taxon>
        <taxon>Clostridia</taxon>
        <taxon>Eubacteriales</taxon>
        <taxon>Clostridiaceae</taxon>
        <taxon>Clostridium</taxon>
    </lineage>
</organism>
<feature type="binding site" evidence="14">
    <location>
        <position position="70"/>
    </location>
    <ligand>
        <name>FMN</name>
        <dbReference type="ChEBI" id="CHEBI:58210"/>
    </ligand>
</feature>
<feature type="binding site" evidence="14">
    <location>
        <begin position="16"/>
        <end position="18"/>
    </location>
    <ligand>
        <name>FMN</name>
        <dbReference type="ChEBI" id="CHEBI:58210"/>
    </ligand>
</feature>
<feature type="binding site" evidence="14">
    <location>
        <position position="170"/>
    </location>
    <ligand>
        <name>FMN</name>
        <dbReference type="ChEBI" id="CHEBI:58210"/>
    </ligand>
</feature>
<dbReference type="Pfam" id="PF01207">
    <property type="entry name" value="Dus"/>
    <property type="match status" value="1"/>
</dbReference>
<protein>
    <recommendedName>
        <fullName evidence="12">tRNA-dihydrouridine synthase</fullName>
        <ecNumber evidence="12">1.3.1.-</ecNumber>
    </recommendedName>
</protein>
<keyword evidence="8" id="KW-0694">RNA-binding</keyword>
<evidence type="ECO:0000256" key="3">
    <source>
        <dbReference type="ARBA" id="ARBA00022555"/>
    </source>
</evidence>
<feature type="active site" description="Proton donor" evidence="13">
    <location>
        <position position="101"/>
    </location>
</feature>
<dbReference type="GO" id="GO:0050660">
    <property type="term" value="F:flavin adenine dinucleotide binding"/>
    <property type="evidence" value="ECO:0007669"/>
    <property type="project" value="InterPro"/>
</dbReference>
<comment type="cofactor">
    <cofactor evidence="1 12 14">
        <name>FMN</name>
        <dbReference type="ChEBI" id="CHEBI:58210"/>
    </cofactor>
</comment>
<evidence type="ECO:0000256" key="14">
    <source>
        <dbReference type="PIRSR" id="PIRSR006621-2"/>
    </source>
</evidence>
<dbReference type="InterPro" id="IPR001269">
    <property type="entry name" value="DUS_fam"/>
</dbReference>
<dbReference type="EC" id="1.3.1.-" evidence="12"/>
<evidence type="ECO:0000256" key="12">
    <source>
        <dbReference type="PIRNR" id="PIRNR006621"/>
    </source>
</evidence>
<evidence type="ECO:0000256" key="7">
    <source>
        <dbReference type="ARBA" id="ARBA00022857"/>
    </source>
</evidence>
<evidence type="ECO:0000256" key="5">
    <source>
        <dbReference type="ARBA" id="ARBA00022643"/>
    </source>
</evidence>
<dbReference type="InterPro" id="IPR004652">
    <property type="entry name" value="DusB-like"/>
</dbReference>
<dbReference type="SUPFAM" id="SSF51395">
    <property type="entry name" value="FMN-linked oxidoreductases"/>
    <property type="match status" value="1"/>
</dbReference>
<evidence type="ECO:0000313" key="16">
    <source>
        <dbReference type="EMBL" id="GCD09188.1"/>
    </source>
</evidence>
<dbReference type="Gene3D" id="3.20.20.70">
    <property type="entry name" value="Aldolase class I"/>
    <property type="match status" value="1"/>
</dbReference>
<evidence type="ECO:0000256" key="2">
    <source>
        <dbReference type="ARBA" id="ARBA00002790"/>
    </source>
</evidence>
<feature type="binding site" evidence="14">
    <location>
        <begin position="225"/>
        <end position="226"/>
    </location>
    <ligand>
        <name>FMN</name>
        <dbReference type="ChEBI" id="CHEBI:58210"/>
    </ligand>
</feature>
<reference evidence="16 17" key="1">
    <citation type="submission" date="2018-11" db="EMBL/GenBank/DDBJ databases">
        <title>Genome sequencing and assembly of Clostridium tagluense strain A121.</title>
        <authorList>
            <person name="Murakami T."/>
            <person name="Segawa T."/>
            <person name="Shcherbakova V.A."/>
            <person name="Mori H."/>
            <person name="Yoshimura Y."/>
        </authorList>
    </citation>
    <scope>NUCLEOTIDE SEQUENCE [LARGE SCALE GENOMIC DNA]</scope>
    <source>
        <strain evidence="16 17">A121</strain>
    </source>
</reference>
<dbReference type="AlphaFoldDB" id="A0A401UI03"/>
<dbReference type="InterPro" id="IPR035587">
    <property type="entry name" value="DUS-like_FMN-bd"/>
</dbReference>
<evidence type="ECO:0000256" key="9">
    <source>
        <dbReference type="ARBA" id="ARBA00023002"/>
    </source>
</evidence>
<keyword evidence="4 12" id="KW-0285">Flavoprotein</keyword>
<dbReference type="GO" id="GO:0000049">
    <property type="term" value="F:tRNA binding"/>
    <property type="evidence" value="ECO:0007669"/>
    <property type="project" value="UniProtKB-KW"/>
</dbReference>
<dbReference type="PANTHER" id="PTHR45846">
    <property type="entry name" value="TRNA-DIHYDROURIDINE(47) SYNTHASE [NAD(P)(+)]-LIKE"/>
    <property type="match status" value="1"/>
</dbReference>
<evidence type="ECO:0000256" key="8">
    <source>
        <dbReference type="ARBA" id="ARBA00022884"/>
    </source>
</evidence>
<accession>A0A401UI03</accession>
<evidence type="ECO:0000256" key="1">
    <source>
        <dbReference type="ARBA" id="ARBA00001917"/>
    </source>
</evidence>
<keyword evidence="5 12" id="KW-0288">FMN</keyword>
<dbReference type="Gene3D" id="1.10.1200.80">
    <property type="entry name" value="Putative flavin oxidoreducatase, domain 2"/>
    <property type="match status" value="1"/>
</dbReference>
<dbReference type="NCBIfam" id="TIGR00737">
    <property type="entry name" value="nifR3_yhdG"/>
    <property type="match status" value="1"/>
</dbReference>
<dbReference type="OrthoDB" id="9764501at2"/>
<proteinExistence type="inferred from homology"/>
<evidence type="ECO:0000256" key="10">
    <source>
        <dbReference type="ARBA" id="ARBA00048205"/>
    </source>
</evidence>